<reference evidence="2" key="1">
    <citation type="submission" date="2021-04" db="EMBL/GenBank/DDBJ databases">
        <authorList>
            <consortium name="Molecular Ecology Group"/>
        </authorList>
    </citation>
    <scope>NUCLEOTIDE SEQUENCE</scope>
</reference>
<evidence type="ECO:0000313" key="2">
    <source>
        <dbReference type="EMBL" id="CAG5124265.1"/>
    </source>
</evidence>
<organism evidence="2 3">
    <name type="scientific">Candidula unifasciata</name>
    <dbReference type="NCBI Taxonomy" id="100452"/>
    <lineage>
        <taxon>Eukaryota</taxon>
        <taxon>Metazoa</taxon>
        <taxon>Spiralia</taxon>
        <taxon>Lophotrochozoa</taxon>
        <taxon>Mollusca</taxon>
        <taxon>Gastropoda</taxon>
        <taxon>Heterobranchia</taxon>
        <taxon>Euthyneura</taxon>
        <taxon>Panpulmonata</taxon>
        <taxon>Eupulmonata</taxon>
        <taxon>Stylommatophora</taxon>
        <taxon>Helicina</taxon>
        <taxon>Helicoidea</taxon>
        <taxon>Geomitridae</taxon>
        <taxon>Candidula</taxon>
    </lineage>
</organism>
<accession>A0A8S3Z8S5</accession>
<dbReference type="OrthoDB" id="6150645at2759"/>
<dbReference type="InterPro" id="IPR000477">
    <property type="entry name" value="RT_dom"/>
</dbReference>
<dbReference type="PROSITE" id="PS50878">
    <property type="entry name" value="RT_POL"/>
    <property type="match status" value="1"/>
</dbReference>
<comment type="caution">
    <text evidence="2">The sequence shown here is derived from an EMBL/GenBank/DDBJ whole genome shotgun (WGS) entry which is preliminary data.</text>
</comment>
<gene>
    <name evidence="2" type="ORF">CUNI_LOCUS9823</name>
</gene>
<protein>
    <recommendedName>
        <fullName evidence="1">Reverse transcriptase domain-containing protein</fullName>
    </recommendedName>
</protein>
<dbReference type="Proteomes" id="UP000678393">
    <property type="component" value="Unassembled WGS sequence"/>
</dbReference>
<evidence type="ECO:0000259" key="1">
    <source>
        <dbReference type="PROSITE" id="PS50878"/>
    </source>
</evidence>
<proteinExistence type="predicted"/>
<dbReference type="AlphaFoldDB" id="A0A8S3Z8S5"/>
<dbReference type="PANTHER" id="PTHR47027:SF25">
    <property type="entry name" value="REVERSE TRANSCRIPTASE DOMAIN-CONTAINING PROTEIN"/>
    <property type="match status" value="1"/>
</dbReference>
<feature type="domain" description="Reverse transcriptase" evidence="1">
    <location>
        <begin position="1"/>
        <end position="105"/>
    </location>
</feature>
<evidence type="ECO:0000313" key="3">
    <source>
        <dbReference type="Proteomes" id="UP000678393"/>
    </source>
</evidence>
<sequence length="121" mass="13870">MSSLLFNLVIDWILKNTVDRILRGIRWTPFTMLEDLDFAVALLSHKHEHIPKKSNKLHSTVEKVGLRINEKKTKIMTNSPNQQPVTINNQTLENVKHFTYLGSEVSLLGGTEEDILKDFEG</sequence>
<name>A0A8S3Z8S5_9EUPU</name>
<dbReference type="EMBL" id="CAJHNH020001741">
    <property type="protein sequence ID" value="CAG5124265.1"/>
    <property type="molecule type" value="Genomic_DNA"/>
</dbReference>
<dbReference type="PANTHER" id="PTHR47027">
    <property type="entry name" value="REVERSE TRANSCRIPTASE DOMAIN-CONTAINING PROTEIN"/>
    <property type="match status" value="1"/>
</dbReference>
<keyword evidence="3" id="KW-1185">Reference proteome</keyword>